<comment type="caution">
    <text evidence="5">The sequence shown here is derived from an EMBL/GenBank/DDBJ whole genome shotgun (WGS) entry which is preliminary data.</text>
</comment>
<name>A0A094QDF2_9ZZZZ</name>
<keyword evidence="3" id="KW-0378">Hydrolase</keyword>
<dbReference type="GO" id="GO:0008252">
    <property type="term" value="F:nucleotidase activity"/>
    <property type="evidence" value="ECO:0007669"/>
    <property type="project" value="InterPro"/>
</dbReference>
<evidence type="ECO:0000256" key="2">
    <source>
        <dbReference type="ARBA" id="ARBA00022723"/>
    </source>
</evidence>
<accession>A0A094QDF2</accession>
<dbReference type="Pfam" id="PF01975">
    <property type="entry name" value="SurE"/>
    <property type="match status" value="1"/>
</dbReference>
<dbReference type="EMBL" id="JNSL01000007">
    <property type="protein sequence ID" value="KGA21417.1"/>
    <property type="molecule type" value="Genomic_DNA"/>
</dbReference>
<dbReference type="InterPro" id="IPR002828">
    <property type="entry name" value="SurE-like_Pase/nucleotidase"/>
</dbReference>
<protein>
    <submittedName>
        <fullName evidence="5">5'-nucleotidase SurE</fullName>
    </submittedName>
</protein>
<sequence length="280" mass="29165">MRILVTNDDGIDSIGLHVLARAMRSFGEVVIAAPDQEYSGAGAAIGALHIIQPEVQRRHIEGIDTAWAVTGPPALCVFFARLGVYGPPFDLVVSGINPGANVGRAVYHSGTVGAAITARNGGVSGIAISQAVTGFGVEGQGWDDALKGQMWESAATVAQSVVEGWIADRPKEAVVINVNVPNCAVSEMKGWRRTDIGHVVTRAMAGAELEPKEGHDGAFYVRMTYGDTVQMPGDTDGGAVENGEVAITYIGRFNDVPSQGSAAVNNALTSLVGEANTLHS</sequence>
<dbReference type="PANTHER" id="PTHR30457:SF0">
    <property type="entry name" value="PHOSPHATASE, PUTATIVE (AFU_ORTHOLOGUE AFUA_4G01070)-RELATED"/>
    <property type="match status" value="1"/>
</dbReference>
<dbReference type="Gene3D" id="3.40.1210.10">
    <property type="entry name" value="Survival protein SurE-like phosphatase/nucleotidase"/>
    <property type="match status" value="1"/>
</dbReference>
<dbReference type="InterPro" id="IPR036523">
    <property type="entry name" value="SurE-like_sf"/>
</dbReference>
<keyword evidence="2" id="KW-0479">Metal-binding</keyword>
<dbReference type="HAMAP" id="MF_00060">
    <property type="entry name" value="SurE"/>
    <property type="match status" value="1"/>
</dbReference>
<evidence type="ECO:0000256" key="1">
    <source>
        <dbReference type="ARBA" id="ARBA00011062"/>
    </source>
</evidence>
<gene>
    <name evidence="5" type="ORF">GM51_2320</name>
</gene>
<dbReference type="PANTHER" id="PTHR30457">
    <property type="entry name" value="5'-NUCLEOTIDASE SURE"/>
    <property type="match status" value="1"/>
</dbReference>
<evidence type="ECO:0000313" key="5">
    <source>
        <dbReference type="EMBL" id="KGA21417.1"/>
    </source>
</evidence>
<evidence type="ECO:0000259" key="4">
    <source>
        <dbReference type="Pfam" id="PF01975"/>
    </source>
</evidence>
<dbReference type="SUPFAM" id="SSF64167">
    <property type="entry name" value="SurE-like"/>
    <property type="match status" value="1"/>
</dbReference>
<dbReference type="InterPro" id="IPR030048">
    <property type="entry name" value="SurE"/>
</dbReference>
<reference evidence="5" key="1">
    <citation type="submission" date="2014-06" db="EMBL/GenBank/DDBJ databases">
        <title>Key roles for freshwater Actinobacteria revealed by deep metagenomic sequencing.</title>
        <authorList>
            <person name="Ghai R."/>
            <person name="Mizuno C.M."/>
            <person name="Picazo A."/>
            <person name="Camacho A."/>
            <person name="Rodriguez-Valera F."/>
        </authorList>
    </citation>
    <scope>NUCLEOTIDE SEQUENCE</scope>
</reference>
<comment type="similarity">
    <text evidence="1">Belongs to the SurE nucleotidase family.</text>
</comment>
<organism evidence="5">
    <name type="scientific">freshwater metagenome</name>
    <dbReference type="NCBI Taxonomy" id="449393"/>
    <lineage>
        <taxon>unclassified sequences</taxon>
        <taxon>metagenomes</taxon>
        <taxon>ecological metagenomes</taxon>
    </lineage>
</organism>
<feature type="domain" description="Survival protein SurE-like phosphatase/nucleotidase" evidence="4">
    <location>
        <begin position="3"/>
        <end position="198"/>
    </location>
</feature>
<proteinExistence type="inferred from homology"/>
<evidence type="ECO:0000256" key="3">
    <source>
        <dbReference type="ARBA" id="ARBA00022801"/>
    </source>
</evidence>
<dbReference type="AlphaFoldDB" id="A0A094QDF2"/>
<dbReference type="NCBIfam" id="TIGR00087">
    <property type="entry name" value="surE"/>
    <property type="match status" value="1"/>
</dbReference>
<dbReference type="GO" id="GO:0046872">
    <property type="term" value="F:metal ion binding"/>
    <property type="evidence" value="ECO:0007669"/>
    <property type="project" value="UniProtKB-KW"/>
</dbReference>